<dbReference type="AlphaFoldDB" id="A0A8J2L8D2"/>
<comment type="caution">
    <text evidence="2">The sequence shown here is derived from an EMBL/GenBank/DDBJ whole genome shotgun (WGS) entry which is preliminary data.</text>
</comment>
<evidence type="ECO:0000256" key="1">
    <source>
        <dbReference type="SAM" id="MobiDB-lite"/>
    </source>
</evidence>
<dbReference type="Proteomes" id="UP000708208">
    <property type="component" value="Unassembled WGS sequence"/>
</dbReference>
<reference evidence="2" key="1">
    <citation type="submission" date="2021-06" db="EMBL/GenBank/DDBJ databases">
        <authorList>
            <person name="Hodson N. C."/>
            <person name="Mongue J. A."/>
            <person name="Jaron S. K."/>
        </authorList>
    </citation>
    <scope>NUCLEOTIDE SEQUENCE</scope>
</reference>
<proteinExistence type="predicted"/>
<accession>A0A8J2L8D2</accession>
<feature type="region of interest" description="Disordered" evidence="1">
    <location>
        <begin position="1"/>
        <end position="58"/>
    </location>
</feature>
<feature type="non-terminal residue" evidence="2">
    <location>
        <position position="1"/>
    </location>
</feature>
<protein>
    <submittedName>
        <fullName evidence="2">Uncharacterized protein</fullName>
    </submittedName>
</protein>
<feature type="region of interest" description="Disordered" evidence="1">
    <location>
        <begin position="112"/>
        <end position="163"/>
    </location>
</feature>
<organism evidence="2 3">
    <name type="scientific">Allacma fusca</name>
    <dbReference type="NCBI Taxonomy" id="39272"/>
    <lineage>
        <taxon>Eukaryota</taxon>
        <taxon>Metazoa</taxon>
        <taxon>Ecdysozoa</taxon>
        <taxon>Arthropoda</taxon>
        <taxon>Hexapoda</taxon>
        <taxon>Collembola</taxon>
        <taxon>Symphypleona</taxon>
        <taxon>Sminthuridae</taxon>
        <taxon>Allacma</taxon>
    </lineage>
</organism>
<dbReference type="EMBL" id="CAJVCH010543778">
    <property type="protein sequence ID" value="CAG7827497.1"/>
    <property type="molecule type" value="Genomic_DNA"/>
</dbReference>
<feature type="compositionally biased region" description="Low complexity" evidence="1">
    <location>
        <begin position="11"/>
        <end position="29"/>
    </location>
</feature>
<sequence length="163" mass="18385">AICASQALLLQTRPQTSQPSTRPTTTTIRPPEEEEEDQDIDEDDEARNSAQQSQNLPFLERHVIERLGHIRHQMQALREQESRLQNQLQRMKSPKLVDEEVETTTQTLTTIPTSSTPVVDNSRNGRQFRLNRPTGKPVILHSPPSTDSSAFSEFSEVKVESAG</sequence>
<feature type="compositionally biased region" description="Polar residues" evidence="1">
    <location>
        <begin position="143"/>
        <end position="152"/>
    </location>
</feature>
<evidence type="ECO:0000313" key="3">
    <source>
        <dbReference type="Proteomes" id="UP000708208"/>
    </source>
</evidence>
<name>A0A8J2L8D2_9HEXA</name>
<feature type="non-terminal residue" evidence="2">
    <location>
        <position position="163"/>
    </location>
</feature>
<keyword evidence="3" id="KW-1185">Reference proteome</keyword>
<feature type="compositionally biased region" description="Acidic residues" evidence="1">
    <location>
        <begin position="32"/>
        <end position="45"/>
    </location>
</feature>
<gene>
    <name evidence="2" type="ORF">AFUS01_LOCUS37483</name>
</gene>
<evidence type="ECO:0000313" key="2">
    <source>
        <dbReference type="EMBL" id="CAG7827497.1"/>
    </source>
</evidence>